<comment type="subunit">
    <text evidence="4">Interacts with the cytoplasmic NapA precursor.</text>
</comment>
<dbReference type="PANTHER" id="PTHR38603">
    <property type="entry name" value="CHAPERONE NAPD"/>
    <property type="match status" value="1"/>
</dbReference>
<sequence length="96" mass="10222">MPPGLLANPERPAYMNISSVLVHALPHALAEVQAALSALAGVEVHAVTDEGRLIVTIESDSLQGSSELFTQINQQPGVLSASMVYHQFEPDTDKEA</sequence>
<evidence type="ECO:0000256" key="1">
    <source>
        <dbReference type="ARBA" id="ARBA00004496"/>
    </source>
</evidence>
<evidence type="ECO:0000256" key="4">
    <source>
        <dbReference type="HAMAP-Rule" id="MF_02200"/>
    </source>
</evidence>
<evidence type="ECO:0000313" key="6">
    <source>
        <dbReference type="Proteomes" id="UP000020218"/>
    </source>
</evidence>
<dbReference type="AlphaFoldDB" id="A0A011M432"/>
<accession>A0A011M432</accession>
<evidence type="ECO:0000256" key="2">
    <source>
        <dbReference type="ARBA" id="ARBA00022490"/>
    </source>
</evidence>
<dbReference type="PANTHER" id="PTHR38603:SF1">
    <property type="entry name" value="CHAPERONE NAPD"/>
    <property type="match status" value="1"/>
</dbReference>
<comment type="function">
    <text evidence="4">Chaperone for NapA, the catalytic subunit of the periplasmic nitrate reductase. It binds directly and specifically to the twin-arginine signal peptide of NapA, preventing premature interaction with the Tat translocase and premature export.</text>
</comment>
<dbReference type="Proteomes" id="UP000020218">
    <property type="component" value="Unassembled WGS sequence"/>
</dbReference>
<dbReference type="Pfam" id="PF03927">
    <property type="entry name" value="NapD"/>
    <property type="match status" value="1"/>
</dbReference>
<evidence type="ECO:0000256" key="3">
    <source>
        <dbReference type="ARBA" id="ARBA00023186"/>
    </source>
</evidence>
<dbReference type="GO" id="GO:0005048">
    <property type="term" value="F:signal sequence binding"/>
    <property type="evidence" value="ECO:0007669"/>
    <property type="project" value="UniProtKB-UniRule"/>
</dbReference>
<name>A0A011M432_9PROT</name>
<comment type="subcellular location">
    <subcellularLocation>
        <location evidence="1 4">Cytoplasm</location>
    </subcellularLocation>
</comment>
<comment type="similarity">
    <text evidence="4">Belongs to the NapD family.</text>
</comment>
<reference evidence="5" key="1">
    <citation type="submission" date="2014-02" db="EMBL/GenBank/DDBJ databases">
        <title>Expanding our view of genomic diversity in Candidatus Accumulibacter clades.</title>
        <authorList>
            <person name="Skennerton C.T."/>
            <person name="Barr J.J."/>
            <person name="Slater F.R."/>
            <person name="Bond P.L."/>
            <person name="Tyson G.W."/>
        </authorList>
    </citation>
    <scope>NUCLEOTIDE SEQUENCE [LARGE SCALE GENOMIC DNA]</scope>
</reference>
<dbReference type="Gene3D" id="3.30.70.920">
    <property type="match status" value="1"/>
</dbReference>
<dbReference type="InterPro" id="IPR005623">
    <property type="entry name" value="Chaperone_NapD_NO3_reduct"/>
</dbReference>
<keyword evidence="3 4" id="KW-0143">Chaperone</keyword>
<dbReference type="GO" id="GO:0051224">
    <property type="term" value="P:negative regulation of protein transport"/>
    <property type="evidence" value="ECO:0007669"/>
    <property type="project" value="UniProtKB-UniRule"/>
</dbReference>
<dbReference type="EMBL" id="JFAX01000037">
    <property type="protein sequence ID" value="EXI64353.1"/>
    <property type="molecule type" value="Genomic_DNA"/>
</dbReference>
<gene>
    <name evidence="4" type="primary">napD</name>
    <name evidence="5" type="ORF">AW08_03735</name>
</gene>
<evidence type="ECO:0000313" key="5">
    <source>
        <dbReference type="EMBL" id="EXI64353.1"/>
    </source>
</evidence>
<dbReference type="HAMAP" id="MF_02200">
    <property type="entry name" value="NapD"/>
    <property type="match status" value="1"/>
</dbReference>
<proteinExistence type="inferred from homology"/>
<dbReference type="PATRIC" id="fig|1454001.3.peg.3768"/>
<dbReference type="GO" id="GO:0005737">
    <property type="term" value="C:cytoplasm"/>
    <property type="evidence" value="ECO:0007669"/>
    <property type="project" value="UniProtKB-SubCell"/>
</dbReference>
<organism evidence="5 6">
    <name type="scientific">Candidatus Accumulibacter adjunctus</name>
    <dbReference type="NCBI Taxonomy" id="1454001"/>
    <lineage>
        <taxon>Bacteria</taxon>
        <taxon>Pseudomonadati</taxon>
        <taxon>Pseudomonadota</taxon>
        <taxon>Betaproteobacteria</taxon>
        <taxon>Candidatus Accumulibacter</taxon>
    </lineage>
</organism>
<comment type="caution">
    <text evidence="5">The sequence shown here is derived from an EMBL/GenBank/DDBJ whole genome shotgun (WGS) entry which is preliminary data.</text>
</comment>
<dbReference type="STRING" id="1454001.AW08_03735"/>
<keyword evidence="6" id="KW-1185">Reference proteome</keyword>
<keyword evidence="2 4" id="KW-0963">Cytoplasm</keyword>
<protein>
    <recommendedName>
        <fullName evidence="4">Chaperone NapD</fullName>
    </recommendedName>
    <alternativeName>
        <fullName evidence="4">NapA signal peptide-binding chaperone NapD</fullName>
    </alternativeName>
</protein>